<feature type="chain" id="PRO_5004233886" description="CBM11 domain-containing protein" evidence="1">
    <location>
        <begin position="24"/>
        <end position="193"/>
    </location>
</feature>
<evidence type="ECO:0008006" key="4">
    <source>
        <dbReference type="Google" id="ProtNLM"/>
    </source>
</evidence>
<accession>Q47UM3</accession>
<name>Q47UM3_COLP3</name>
<dbReference type="Proteomes" id="UP000000547">
    <property type="component" value="Chromosome"/>
</dbReference>
<sequence>MHFFKIILLVGLAHFLAISIASANSEITQAPLDKHQWSYDTDPYGSEAIINEKLIRHGGIWIKFKRVPRVDAKRNSWVELIHRLPATSLAGSQKIRLTYQCDIALIIKLSQREYGKHGDQSYAHYQIELPPTNQWSTKEVDLKDFSRPKWTPASSTDYGLLPEHVDAIYLTPSMTDKDGGEAILQVRAIELIP</sequence>
<evidence type="ECO:0000313" key="2">
    <source>
        <dbReference type="EMBL" id="AAZ25709.1"/>
    </source>
</evidence>
<dbReference type="AlphaFoldDB" id="Q47UM3"/>
<feature type="signal peptide" evidence="1">
    <location>
        <begin position="1"/>
        <end position="23"/>
    </location>
</feature>
<dbReference type="STRING" id="167879.CPS_4860"/>
<dbReference type="KEGG" id="cps:CPS_4860"/>
<dbReference type="EMBL" id="CP000083">
    <property type="protein sequence ID" value="AAZ25709.1"/>
    <property type="molecule type" value="Genomic_DNA"/>
</dbReference>
<evidence type="ECO:0000313" key="3">
    <source>
        <dbReference type="Proteomes" id="UP000000547"/>
    </source>
</evidence>
<protein>
    <recommendedName>
        <fullName evidence="4">CBM11 domain-containing protein</fullName>
    </recommendedName>
</protein>
<keyword evidence="1" id="KW-0732">Signal</keyword>
<dbReference type="HOGENOM" id="CLU_1474013_0_0_6"/>
<organism evidence="2 3">
    <name type="scientific">Colwellia psychrerythraea (strain 34H / ATCC BAA-681)</name>
    <name type="common">Vibrio psychroerythus</name>
    <dbReference type="NCBI Taxonomy" id="167879"/>
    <lineage>
        <taxon>Bacteria</taxon>
        <taxon>Pseudomonadati</taxon>
        <taxon>Pseudomonadota</taxon>
        <taxon>Gammaproteobacteria</taxon>
        <taxon>Alteromonadales</taxon>
        <taxon>Colwelliaceae</taxon>
        <taxon>Colwellia</taxon>
    </lineage>
</organism>
<dbReference type="RefSeq" id="WP_011045579.1">
    <property type="nucleotide sequence ID" value="NC_003910.7"/>
</dbReference>
<reference evidence="2" key="1">
    <citation type="journal article" date="2005" name="Proc. Natl. Acad. Sci. U.S.A.">
        <title>The psychrophilic lifestyle as revealed by the genome sequence of Colwellia psychrerythraea 34H through genomic and proteomic analyses.</title>
        <authorList>
            <person name="Methe B.A."/>
            <person name="Nelson K.E."/>
            <person name="Deming J.W."/>
            <person name="Momen B."/>
            <person name="Melamud E."/>
            <person name="Zhang X."/>
            <person name="Moult J."/>
            <person name="Madupu R."/>
            <person name="Nelson W.C."/>
            <person name="Dodson R.J."/>
            <person name="Brinkac L.M."/>
            <person name="Daugherty S.C."/>
            <person name="Durkin A.S."/>
            <person name="DeBoy R.T."/>
            <person name="Kolonay J.F."/>
            <person name="Sullivan S.A."/>
            <person name="Zhou L."/>
            <person name="Davidsen T.M."/>
            <person name="Wu M."/>
            <person name="Huston A.L."/>
            <person name="Lewis M."/>
            <person name="Weaver B."/>
            <person name="Weidman J.F."/>
            <person name="Khouri H."/>
            <person name="Utterback T.R."/>
            <person name="Feldblyum T.V."/>
            <person name="Fraser C.M."/>
        </authorList>
    </citation>
    <scope>NUCLEOTIDE SEQUENCE [LARGE SCALE GENOMIC DNA]</scope>
    <source>
        <strain evidence="2">34H</strain>
    </source>
</reference>
<evidence type="ECO:0000256" key="1">
    <source>
        <dbReference type="SAM" id="SignalP"/>
    </source>
</evidence>
<gene>
    <name evidence="2" type="ordered locus">CPS_4860</name>
</gene>
<proteinExistence type="predicted"/>